<evidence type="ECO:0000259" key="3">
    <source>
        <dbReference type="Pfam" id="PF26292"/>
    </source>
</evidence>
<feature type="compositionally biased region" description="Basic residues" evidence="1">
    <location>
        <begin position="191"/>
        <end position="201"/>
    </location>
</feature>
<accession>U6LKD5</accession>
<feature type="compositionally biased region" description="Basic and acidic residues" evidence="1">
    <location>
        <begin position="511"/>
        <end position="526"/>
    </location>
</feature>
<sequence>MSCWRSCCGNFWCSSSSGASDLNSHRTIISKASTASSTQSWEEEAVEVETAEQIEEQPNFQPHSEANAELLAKKWITHVQKRAAKVWERDQVLNLLRTVALSVSFTDDPILGDPSPSAPCVLWHGDTSVEQGLPVIQVQKSGQDKTVPSYVCKLLSFLFADDESLKMLKEGFLLKSIETDQQHEGGSRASVRSKKGQRRQHLPPAAAPPTAAGTTAAAANRSSSSSNRSSSSKRQGGRCLFKMFRRPLPAGNQSPLGNKDRKRLRESLLSSFPLLSENDADLLVPKEGVTLIRLNLPAAGGPPQQQQQQQQQQGPLPPLMSSTSANKCTLFSVGDIPYLAEVNGVLFPTVHGLWRCPHMLPCMILLSPVSRFVLKGADLMLPGVCRPLTAAAAAAAGVQAVACGALWAVRVAGTPLPFAVGRAAAGAPSVALLGDKGRALELIHHLGDSLWKHGKHVPLPPLFTFSQVYSGSGDAELLAACGMGPPELLPGAQQQQQQQQQQEQQQGQQQQEKEQKQQAAPERDAAAESFTGTDSERHPAADAAAAAAADEPHSEETAAQASADEGPQQQQQQLPEQALTVEEQDKYLSLCLLETLHTVSDAQLPLDVSALYRQV</sequence>
<gene>
    <name evidence="4" type="ORF">EBH_0023400</name>
</gene>
<dbReference type="PROSITE" id="PS50890">
    <property type="entry name" value="PUA"/>
    <property type="match status" value="1"/>
</dbReference>
<feature type="region of interest" description="Disordered" evidence="1">
    <location>
        <begin position="183"/>
        <end position="236"/>
    </location>
</feature>
<dbReference type="InterPro" id="IPR041366">
    <property type="entry name" value="Pre-PUA"/>
</dbReference>
<feature type="compositionally biased region" description="Low complexity" evidence="1">
    <location>
        <begin position="296"/>
        <end position="314"/>
    </location>
</feature>
<dbReference type="Gene3D" id="3.10.400.20">
    <property type="match status" value="1"/>
</dbReference>
<dbReference type="Pfam" id="PF26292">
    <property type="entry name" value="PUA_elF2D"/>
    <property type="match status" value="1"/>
</dbReference>
<organism evidence="4 5">
    <name type="scientific">Eimeria brunetti</name>
    <dbReference type="NCBI Taxonomy" id="51314"/>
    <lineage>
        <taxon>Eukaryota</taxon>
        <taxon>Sar</taxon>
        <taxon>Alveolata</taxon>
        <taxon>Apicomplexa</taxon>
        <taxon>Conoidasida</taxon>
        <taxon>Coccidia</taxon>
        <taxon>Eucoccidiorida</taxon>
        <taxon>Eimeriorina</taxon>
        <taxon>Eimeriidae</taxon>
        <taxon>Eimeria</taxon>
    </lineage>
</organism>
<feature type="domain" description="Pre-PUA" evidence="2">
    <location>
        <begin position="244"/>
        <end position="357"/>
    </location>
</feature>
<dbReference type="InterPro" id="IPR048248">
    <property type="entry name" value="PUA_eIF2d-like"/>
</dbReference>
<proteinExistence type="predicted"/>
<reference evidence="4" key="1">
    <citation type="submission" date="2013-10" db="EMBL/GenBank/DDBJ databases">
        <title>Genomic analysis of the causative agents of coccidiosis in chickens.</title>
        <authorList>
            <person name="Reid A.J."/>
            <person name="Blake D."/>
            <person name="Billington K."/>
            <person name="Browne H."/>
            <person name="Dunn M."/>
            <person name="Hung S."/>
            <person name="Kawahara F."/>
            <person name="Miranda-Saavedra D."/>
            <person name="Mourier T."/>
            <person name="Nagra H."/>
            <person name="Otto T.D."/>
            <person name="Rawlings N."/>
            <person name="Sanchez A."/>
            <person name="Sanders M."/>
            <person name="Subramaniam C."/>
            <person name="Tay Y."/>
            <person name="Dear P."/>
            <person name="Doerig C."/>
            <person name="Gruber A."/>
            <person name="Parkinson J."/>
            <person name="Shirley M."/>
            <person name="Wan K.L."/>
            <person name="Berriman M."/>
            <person name="Tomley F."/>
            <person name="Pain A."/>
        </authorList>
    </citation>
    <scope>NUCLEOTIDE SEQUENCE [LARGE SCALE GENOMIC DNA]</scope>
    <source>
        <strain evidence="4">Houghton</strain>
    </source>
</reference>
<dbReference type="GO" id="GO:0001731">
    <property type="term" value="P:formation of translation preinitiation complex"/>
    <property type="evidence" value="ECO:0007669"/>
    <property type="project" value="InterPro"/>
</dbReference>
<feature type="compositionally biased region" description="Low complexity" evidence="1">
    <location>
        <begin position="493"/>
        <end position="510"/>
    </location>
</feature>
<evidence type="ECO:0000259" key="2">
    <source>
        <dbReference type="Pfam" id="PF17832"/>
    </source>
</evidence>
<dbReference type="VEuPathDB" id="ToxoDB:EBH_0023400"/>
<dbReference type="Proteomes" id="UP000030750">
    <property type="component" value="Unassembled WGS sequence"/>
</dbReference>
<dbReference type="PANTHER" id="PTHR12217">
    <property type="entry name" value="EUKARYOTIC TRANSLATION INITIATION FACTOR 2D"/>
    <property type="match status" value="1"/>
</dbReference>
<dbReference type="Pfam" id="PF17832">
    <property type="entry name" value="Pre-PUA"/>
    <property type="match status" value="1"/>
</dbReference>
<dbReference type="PANTHER" id="PTHR12217:SF4">
    <property type="entry name" value="EUKARYOTIC TRANSLATION INITIATION FACTOR 2D"/>
    <property type="match status" value="1"/>
</dbReference>
<evidence type="ECO:0000313" key="4">
    <source>
        <dbReference type="EMBL" id="CDJ48999.1"/>
    </source>
</evidence>
<evidence type="ECO:0000313" key="5">
    <source>
        <dbReference type="Proteomes" id="UP000030750"/>
    </source>
</evidence>
<feature type="domain" description="Eukaryotic translation initiation factor 2D-like PUA RNA-binding" evidence="3">
    <location>
        <begin position="360"/>
        <end position="448"/>
    </location>
</feature>
<evidence type="ECO:0000256" key="1">
    <source>
        <dbReference type="SAM" id="MobiDB-lite"/>
    </source>
</evidence>
<dbReference type="OrthoDB" id="331108at2759"/>
<dbReference type="InterPro" id="IPR039757">
    <property type="entry name" value="EIF2D"/>
</dbReference>
<dbReference type="EMBL" id="HG711418">
    <property type="protein sequence ID" value="CDJ48999.1"/>
    <property type="molecule type" value="Genomic_DNA"/>
</dbReference>
<reference evidence="4" key="2">
    <citation type="submission" date="2013-10" db="EMBL/GenBank/DDBJ databases">
        <authorList>
            <person name="Aslett M."/>
        </authorList>
    </citation>
    <scope>NUCLEOTIDE SEQUENCE [LARGE SCALE GENOMIC DNA]</scope>
    <source>
        <strain evidence="4">Houghton</strain>
    </source>
</reference>
<dbReference type="GO" id="GO:0003743">
    <property type="term" value="F:translation initiation factor activity"/>
    <property type="evidence" value="ECO:0007669"/>
    <property type="project" value="InterPro"/>
</dbReference>
<dbReference type="AlphaFoldDB" id="U6LKD5"/>
<feature type="region of interest" description="Disordered" evidence="1">
    <location>
        <begin position="296"/>
        <end position="319"/>
    </location>
</feature>
<protein>
    <submittedName>
        <fullName evidence="4">Uncharacterized protein</fullName>
    </submittedName>
</protein>
<feature type="compositionally biased region" description="Low complexity" evidence="1">
    <location>
        <begin position="208"/>
        <end position="232"/>
    </location>
</feature>
<name>U6LKD5_9EIME</name>
<keyword evidence="5" id="KW-1185">Reference proteome</keyword>
<dbReference type="SUPFAM" id="SSF88697">
    <property type="entry name" value="PUA domain-like"/>
    <property type="match status" value="1"/>
</dbReference>
<feature type="region of interest" description="Disordered" evidence="1">
    <location>
        <begin position="480"/>
        <end position="575"/>
    </location>
</feature>
<dbReference type="CDD" id="cd21156">
    <property type="entry name" value="PUA_eIF2d-like"/>
    <property type="match status" value="1"/>
</dbReference>
<dbReference type="InterPro" id="IPR015947">
    <property type="entry name" value="PUA-like_sf"/>
</dbReference>